<name>A0A4Y2BXH8_ARAVE</name>
<dbReference type="OrthoDB" id="10069300at2759"/>
<keyword evidence="1" id="KW-0175">Coiled coil</keyword>
<feature type="non-terminal residue" evidence="2">
    <location>
        <position position="229"/>
    </location>
</feature>
<evidence type="ECO:0000313" key="3">
    <source>
        <dbReference type="Proteomes" id="UP000499080"/>
    </source>
</evidence>
<evidence type="ECO:0000313" key="2">
    <source>
        <dbReference type="EMBL" id="GBL96768.1"/>
    </source>
</evidence>
<dbReference type="GO" id="GO:0005737">
    <property type="term" value="C:cytoplasm"/>
    <property type="evidence" value="ECO:0007669"/>
    <property type="project" value="TreeGrafter"/>
</dbReference>
<proteinExistence type="predicted"/>
<keyword evidence="3" id="KW-1185">Reference proteome</keyword>
<comment type="caution">
    <text evidence="2">The sequence shown here is derived from an EMBL/GenBank/DDBJ whole genome shotgun (WGS) entry which is preliminary data.</text>
</comment>
<protein>
    <submittedName>
        <fullName evidence="2">Daple-like protein</fullName>
    </submittedName>
</protein>
<feature type="coiled-coil region" evidence="1">
    <location>
        <begin position="202"/>
        <end position="229"/>
    </location>
</feature>
<feature type="coiled-coil region" evidence="1">
    <location>
        <begin position="46"/>
        <end position="101"/>
    </location>
</feature>
<reference evidence="2 3" key="1">
    <citation type="journal article" date="2019" name="Sci. Rep.">
        <title>Orb-weaving spider Araneus ventricosus genome elucidates the spidroin gene catalogue.</title>
        <authorList>
            <person name="Kono N."/>
            <person name="Nakamura H."/>
            <person name="Ohtoshi R."/>
            <person name="Moran D.A.P."/>
            <person name="Shinohara A."/>
            <person name="Yoshida Y."/>
            <person name="Fujiwara M."/>
            <person name="Mori M."/>
            <person name="Tomita M."/>
            <person name="Arakawa K."/>
        </authorList>
    </citation>
    <scope>NUCLEOTIDE SEQUENCE [LARGE SCALE GENOMIC DNA]</scope>
</reference>
<dbReference type="GO" id="GO:0051959">
    <property type="term" value="F:dynein light intermediate chain binding"/>
    <property type="evidence" value="ECO:0007669"/>
    <property type="project" value="TreeGrafter"/>
</dbReference>
<dbReference type="AlphaFoldDB" id="A0A4Y2BXH8"/>
<dbReference type="GO" id="GO:0008017">
    <property type="term" value="F:microtubule binding"/>
    <property type="evidence" value="ECO:0007669"/>
    <property type="project" value="TreeGrafter"/>
</dbReference>
<sequence length="229" mass="26588">MKGLEKESCRLKTAIESKDLTIEEYASRVAYLDRENKHLVKEVENSNQIAVKLRDLERENKDLLQQTAVDKKSLEALRQDLVSEKITNQRLNSEIQKLKSQVEAIDLPKEVFVNDHEVLLNELKGADKFLCDDEHNIEDRGSTNKHCNIDYNRTSDEVKETGEKAFEDLMVRSPDAPTDKQNELDKSEYKDHSLSKKKIFANDKEEIKLVTLREELEELKADVMELEKK</sequence>
<evidence type="ECO:0000256" key="1">
    <source>
        <dbReference type="SAM" id="Coils"/>
    </source>
</evidence>
<accession>A0A4Y2BXH8</accession>
<dbReference type="PANTHER" id="PTHR18947">
    <property type="entry name" value="HOOK PROTEINS"/>
    <property type="match status" value="1"/>
</dbReference>
<organism evidence="2 3">
    <name type="scientific">Araneus ventricosus</name>
    <name type="common">Orbweaver spider</name>
    <name type="synonym">Epeira ventricosa</name>
    <dbReference type="NCBI Taxonomy" id="182803"/>
    <lineage>
        <taxon>Eukaryota</taxon>
        <taxon>Metazoa</taxon>
        <taxon>Ecdysozoa</taxon>
        <taxon>Arthropoda</taxon>
        <taxon>Chelicerata</taxon>
        <taxon>Arachnida</taxon>
        <taxon>Araneae</taxon>
        <taxon>Araneomorphae</taxon>
        <taxon>Entelegynae</taxon>
        <taxon>Araneoidea</taxon>
        <taxon>Araneidae</taxon>
        <taxon>Araneus</taxon>
    </lineage>
</organism>
<dbReference type="GO" id="GO:0030705">
    <property type="term" value="P:cytoskeleton-dependent intracellular transport"/>
    <property type="evidence" value="ECO:0007669"/>
    <property type="project" value="TreeGrafter"/>
</dbReference>
<gene>
    <name evidence="2" type="primary">ccdc88c_0</name>
    <name evidence="2" type="ORF">AVEN_48085_1</name>
</gene>
<dbReference type="GO" id="GO:0031122">
    <property type="term" value="P:cytoplasmic microtubule organization"/>
    <property type="evidence" value="ECO:0007669"/>
    <property type="project" value="TreeGrafter"/>
</dbReference>
<dbReference type="Proteomes" id="UP000499080">
    <property type="component" value="Unassembled WGS sequence"/>
</dbReference>
<dbReference type="GO" id="GO:0005813">
    <property type="term" value="C:centrosome"/>
    <property type="evidence" value="ECO:0007669"/>
    <property type="project" value="TreeGrafter"/>
</dbReference>
<dbReference type="EMBL" id="BGPR01084767">
    <property type="protein sequence ID" value="GBL96768.1"/>
    <property type="molecule type" value="Genomic_DNA"/>
</dbReference>
<dbReference type="PANTHER" id="PTHR18947:SF28">
    <property type="entry name" value="GIRDIN, ISOFORM A"/>
    <property type="match status" value="1"/>
</dbReference>